<dbReference type="AlphaFoldDB" id="K1RNY6"/>
<comment type="caution">
    <text evidence="1">The sequence shown here is derived from an EMBL/GenBank/DDBJ whole genome shotgun (WGS) entry which is preliminary data.</text>
</comment>
<proteinExistence type="predicted"/>
<dbReference type="Gene3D" id="3.40.50.300">
    <property type="entry name" value="P-loop containing nucleotide triphosphate hydrolases"/>
    <property type="match status" value="1"/>
</dbReference>
<sequence>MNNNRKKKTQTQTPGEERLKSFLDMIAPSVIQFYTDHYICGNTFRSVWALREYPTATDEQAILRHLGEKDGVTLRIYTRQVTPAEEKKIISNAANKNRMKQGNTENLQETVTAASNLQDVTNIIATMHRNREPLLHTAVYLELSAADMDKLKLLQTEVLTELIRSKLNVDKLLLRQKQGFLCVHPAGRNVFLEQFERALPASSVANLFPFNYSGKTDKNGFYIGRDKFGSNVIVDFNQRADDKTNANILILGNSGQGN</sequence>
<dbReference type="InterPro" id="IPR027417">
    <property type="entry name" value="P-loop_NTPase"/>
</dbReference>
<reference evidence="1" key="1">
    <citation type="journal article" date="2013" name="Environ. Microbiol.">
        <title>Microbiota from the distal guts of lean and obese adolescents exhibit partial functional redundancy besides clear differences in community structure.</title>
        <authorList>
            <person name="Ferrer M."/>
            <person name="Ruiz A."/>
            <person name="Lanza F."/>
            <person name="Haange S.B."/>
            <person name="Oberbach A."/>
            <person name="Till H."/>
            <person name="Bargiela R."/>
            <person name="Campoy C."/>
            <person name="Segura M.T."/>
            <person name="Richter M."/>
            <person name="von Bergen M."/>
            <person name="Seifert J."/>
            <person name="Suarez A."/>
        </authorList>
    </citation>
    <scope>NUCLEOTIDE SEQUENCE</scope>
</reference>
<name>K1RNY6_9ZZZZ</name>
<feature type="non-terminal residue" evidence="1">
    <location>
        <position position="258"/>
    </location>
</feature>
<organism evidence="1">
    <name type="scientific">human gut metagenome</name>
    <dbReference type="NCBI Taxonomy" id="408170"/>
    <lineage>
        <taxon>unclassified sequences</taxon>
        <taxon>metagenomes</taxon>
        <taxon>organismal metagenomes</taxon>
    </lineage>
</organism>
<accession>K1RNY6</accession>
<evidence type="ECO:0000313" key="1">
    <source>
        <dbReference type="EMBL" id="EKC43365.1"/>
    </source>
</evidence>
<dbReference type="EMBL" id="AJWY01014574">
    <property type="protein sequence ID" value="EKC43365.1"/>
    <property type="molecule type" value="Genomic_DNA"/>
</dbReference>
<gene>
    <name evidence="1" type="ORF">LEA_21185</name>
</gene>
<protein>
    <submittedName>
        <fullName evidence="1">Uncharacterized protein</fullName>
    </submittedName>
</protein>